<sequence length="343" mass="36003">MLAHLLSLLLLAPPQTPSHPSSAEVPAGEGEAASEPGPEPGPSEFGELEAAPDPGPNPNNPDDSASGGYGAVAPLPTYTEESAGRERDEAGAPPVVEAPPKPKKQATGFIEPEDFGPFYEAEPVSELRFPGDAHRPDRDQPFASVAGGTFCFVEDSACGAALIADADVGVGLNIITSDRGLDVPYTQFRVRGGLTVRPIVLSKKRWHQWGIGVVANWSLASGSITATNRDPQDPNVGVAETDPIRTYRIGLLNQLWLSQKRNALHLDFTLGVANSSVLDFDGRYWGTQAEIGVGFGGWGGLYLAGDFFDGDTRVFMGMRGHAIATGPLIALIVLGLVAGGVAL</sequence>
<dbReference type="AlphaFoldDB" id="A0A2S9Y450"/>
<evidence type="ECO:0000256" key="2">
    <source>
        <dbReference type="SAM" id="Phobius"/>
    </source>
</evidence>
<organism evidence="3 4">
    <name type="scientific">Enhygromyxa salina</name>
    <dbReference type="NCBI Taxonomy" id="215803"/>
    <lineage>
        <taxon>Bacteria</taxon>
        <taxon>Pseudomonadati</taxon>
        <taxon>Myxococcota</taxon>
        <taxon>Polyangia</taxon>
        <taxon>Nannocystales</taxon>
        <taxon>Nannocystaceae</taxon>
        <taxon>Enhygromyxa</taxon>
    </lineage>
</organism>
<feature type="compositionally biased region" description="Low complexity" evidence="1">
    <location>
        <begin position="21"/>
        <end position="36"/>
    </location>
</feature>
<accession>A0A2S9Y450</accession>
<feature type="transmembrane region" description="Helical" evidence="2">
    <location>
        <begin position="322"/>
        <end position="342"/>
    </location>
</feature>
<protein>
    <submittedName>
        <fullName evidence="3">Uncharacterized protein</fullName>
    </submittedName>
</protein>
<name>A0A2S9Y450_9BACT</name>
<evidence type="ECO:0000313" key="3">
    <source>
        <dbReference type="EMBL" id="PRP99882.1"/>
    </source>
</evidence>
<feature type="region of interest" description="Disordered" evidence="1">
    <location>
        <begin position="11"/>
        <end position="109"/>
    </location>
</feature>
<keyword evidence="2" id="KW-0812">Transmembrane</keyword>
<evidence type="ECO:0000256" key="1">
    <source>
        <dbReference type="SAM" id="MobiDB-lite"/>
    </source>
</evidence>
<reference evidence="3 4" key="1">
    <citation type="submission" date="2018-03" db="EMBL/GenBank/DDBJ databases">
        <title>Draft Genome Sequences of the Obligatory Marine Myxobacteria Enhygromyxa salina SWB005.</title>
        <authorList>
            <person name="Poehlein A."/>
            <person name="Moghaddam J.A."/>
            <person name="Harms H."/>
            <person name="Alanjari M."/>
            <person name="Koenig G.M."/>
            <person name="Daniel R."/>
            <person name="Schaeberle T.F."/>
        </authorList>
    </citation>
    <scope>NUCLEOTIDE SEQUENCE [LARGE SCALE GENOMIC DNA]</scope>
    <source>
        <strain evidence="3 4">SWB005</strain>
    </source>
</reference>
<dbReference type="RefSeq" id="WP_106392256.1">
    <property type="nucleotide sequence ID" value="NZ_PVNK01000139.1"/>
</dbReference>
<evidence type="ECO:0000313" key="4">
    <source>
        <dbReference type="Proteomes" id="UP000237968"/>
    </source>
</evidence>
<keyword evidence="2" id="KW-1133">Transmembrane helix</keyword>
<keyword evidence="4" id="KW-1185">Reference proteome</keyword>
<gene>
    <name evidence="3" type="ORF">ENSA5_28700</name>
</gene>
<dbReference type="Proteomes" id="UP000237968">
    <property type="component" value="Unassembled WGS sequence"/>
</dbReference>
<comment type="caution">
    <text evidence="3">The sequence shown here is derived from an EMBL/GenBank/DDBJ whole genome shotgun (WGS) entry which is preliminary data.</text>
</comment>
<dbReference type="OrthoDB" id="5515094at2"/>
<keyword evidence="2" id="KW-0472">Membrane</keyword>
<dbReference type="EMBL" id="PVNK01000139">
    <property type="protein sequence ID" value="PRP99882.1"/>
    <property type="molecule type" value="Genomic_DNA"/>
</dbReference>
<proteinExistence type="predicted"/>